<organism evidence="1 2">
    <name type="scientific">Musa troglodytarum</name>
    <name type="common">fe'i banana</name>
    <dbReference type="NCBI Taxonomy" id="320322"/>
    <lineage>
        <taxon>Eukaryota</taxon>
        <taxon>Viridiplantae</taxon>
        <taxon>Streptophyta</taxon>
        <taxon>Embryophyta</taxon>
        <taxon>Tracheophyta</taxon>
        <taxon>Spermatophyta</taxon>
        <taxon>Magnoliopsida</taxon>
        <taxon>Liliopsida</taxon>
        <taxon>Zingiberales</taxon>
        <taxon>Musaceae</taxon>
        <taxon>Musa</taxon>
    </lineage>
</organism>
<dbReference type="EMBL" id="CP097509">
    <property type="protein sequence ID" value="URE21186.1"/>
    <property type="molecule type" value="Genomic_DNA"/>
</dbReference>
<protein>
    <submittedName>
        <fullName evidence="1">Uncharacterized protein</fullName>
    </submittedName>
</protein>
<evidence type="ECO:0000313" key="2">
    <source>
        <dbReference type="Proteomes" id="UP001055439"/>
    </source>
</evidence>
<proteinExistence type="predicted"/>
<evidence type="ECO:0000313" key="1">
    <source>
        <dbReference type="EMBL" id="URE21186.1"/>
    </source>
</evidence>
<keyword evidence="2" id="KW-1185">Reference proteome</keyword>
<gene>
    <name evidence="1" type="ORF">MUK42_09201</name>
</gene>
<dbReference type="Proteomes" id="UP001055439">
    <property type="component" value="Chromosome 7"/>
</dbReference>
<sequence>MQASTETDGRLNYKEVIENPYVLYTAVMNSIMSFTSYPENMNTVLIDYTDHKVEEHE</sequence>
<dbReference type="AlphaFoldDB" id="A0A9E7KKZ7"/>
<reference evidence="1" key="1">
    <citation type="submission" date="2022-05" db="EMBL/GenBank/DDBJ databases">
        <title>The Musa troglodytarum L. genome provides insights into the mechanism of non-climacteric behaviour and enrichment of carotenoids.</title>
        <authorList>
            <person name="Wang J."/>
        </authorList>
    </citation>
    <scope>NUCLEOTIDE SEQUENCE</scope>
    <source>
        <tissue evidence="1">Leaf</tissue>
    </source>
</reference>
<name>A0A9E7KKZ7_9LILI</name>
<accession>A0A9E7KKZ7</accession>
<feature type="non-terminal residue" evidence="1">
    <location>
        <position position="57"/>
    </location>
</feature>